<dbReference type="PANTHER" id="PTHR34145">
    <property type="entry name" value="OS02G0105600 PROTEIN"/>
    <property type="match status" value="1"/>
</dbReference>
<dbReference type="InterPro" id="IPR055357">
    <property type="entry name" value="LRR_At1g61320_AtMIF1"/>
</dbReference>
<proteinExistence type="predicted"/>
<dbReference type="AlphaFoldDB" id="A0AAV5FFA7"/>
<feature type="domain" description="At1g61320/AtMIF1 LRR" evidence="1">
    <location>
        <begin position="51"/>
        <end position="157"/>
    </location>
</feature>
<gene>
    <name evidence="2" type="primary">gb22175</name>
    <name evidence="2" type="ORF">PR202_gb22175</name>
</gene>
<dbReference type="Pfam" id="PF23622">
    <property type="entry name" value="LRR_At1g61320_AtMIF1"/>
    <property type="match status" value="1"/>
</dbReference>
<accession>A0AAV5FFA7</accession>
<protein>
    <recommendedName>
        <fullName evidence="1">At1g61320/AtMIF1 LRR domain-containing protein</fullName>
    </recommendedName>
</protein>
<dbReference type="PANTHER" id="PTHR34145:SF56">
    <property type="entry name" value="F-BOX DOMAIN-CONTAINING PROTEIN"/>
    <property type="match status" value="1"/>
</dbReference>
<reference evidence="2" key="1">
    <citation type="journal article" date="2018" name="DNA Res.">
        <title>Multiple hybrid de novo genome assembly of finger millet, an orphan allotetraploid crop.</title>
        <authorList>
            <person name="Hatakeyama M."/>
            <person name="Aluri S."/>
            <person name="Balachadran M.T."/>
            <person name="Sivarajan S.R."/>
            <person name="Patrignani A."/>
            <person name="Gruter S."/>
            <person name="Poveda L."/>
            <person name="Shimizu-Inatsugi R."/>
            <person name="Baeten J."/>
            <person name="Francoijs K.J."/>
            <person name="Nataraja K.N."/>
            <person name="Reddy Y.A.N."/>
            <person name="Phadnis S."/>
            <person name="Ravikumar R.L."/>
            <person name="Schlapbach R."/>
            <person name="Sreeman S.M."/>
            <person name="Shimizu K.K."/>
        </authorList>
    </citation>
    <scope>NUCLEOTIDE SEQUENCE</scope>
</reference>
<comment type="caution">
    <text evidence="2">The sequence shown here is derived from an EMBL/GenBank/DDBJ whole genome shotgun (WGS) entry which is preliminary data.</text>
</comment>
<dbReference type="Proteomes" id="UP001054889">
    <property type="component" value="Unassembled WGS sequence"/>
</dbReference>
<reference evidence="2" key="2">
    <citation type="submission" date="2021-12" db="EMBL/GenBank/DDBJ databases">
        <title>Resequencing data analysis of finger millet.</title>
        <authorList>
            <person name="Hatakeyama M."/>
            <person name="Aluri S."/>
            <person name="Balachadran M.T."/>
            <person name="Sivarajan S.R."/>
            <person name="Poveda L."/>
            <person name="Shimizu-Inatsugi R."/>
            <person name="Schlapbach R."/>
            <person name="Sreeman S.M."/>
            <person name="Shimizu K.K."/>
        </authorList>
    </citation>
    <scope>NUCLEOTIDE SEQUENCE</scope>
</reference>
<sequence>MRGLSAAYYSRAELPPIVPNLETLAIDSICEMASIPIVPSRFCHLKYLNIHVPECRVDHGLFSGDPSHLRQMSDHRHDKLKRVKIIGFFPTKSLLELACYVLKTATSLECLTLVTTSCCSCWQPDSDPSKCFLLAIRKYMEGMVPATARLDVEGPCSGVWSNFKWQSITVF</sequence>
<name>A0AAV5FFA7_ELECO</name>
<evidence type="ECO:0000259" key="1">
    <source>
        <dbReference type="Pfam" id="PF23622"/>
    </source>
</evidence>
<dbReference type="InterPro" id="IPR053772">
    <property type="entry name" value="At1g61320/At1g61330-like"/>
</dbReference>
<keyword evidence="3" id="KW-1185">Reference proteome</keyword>
<evidence type="ECO:0000313" key="2">
    <source>
        <dbReference type="EMBL" id="GJN33558.1"/>
    </source>
</evidence>
<evidence type="ECO:0000313" key="3">
    <source>
        <dbReference type="Proteomes" id="UP001054889"/>
    </source>
</evidence>
<dbReference type="EMBL" id="BQKI01000085">
    <property type="protein sequence ID" value="GJN33558.1"/>
    <property type="molecule type" value="Genomic_DNA"/>
</dbReference>
<organism evidence="2 3">
    <name type="scientific">Eleusine coracana subsp. coracana</name>
    <dbReference type="NCBI Taxonomy" id="191504"/>
    <lineage>
        <taxon>Eukaryota</taxon>
        <taxon>Viridiplantae</taxon>
        <taxon>Streptophyta</taxon>
        <taxon>Embryophyta</taxon>
        <taxon>Tracheophyta</taxon>
        <taxon>Spermatophyta</taxon>
        <taxon>Magnoliopsida</taxon>
        <taxon>Liliopsida</taxon>
        <taxon>Poales</taxon>
        <taxon>Poaceae</taxon>
        <taxon>PACMAD clade</taxon>
        <taxon>Chloridoideae</taxon>
        <taxon>Cynodonteae</taxon>
        <taxon>Eleusininae</taxon>
        <taxon>Eleusine</taxon>
    </lineage>
</organism>